<dbReference type="Proteomes" id="UP001431313">
    <property type="component" value="Unassembled WGS sequence"/>
</dbReference>
<dbReference type="SUPFAM" id="SSF47413">
    <property type="entry name" value="lambda repressor-like DNA-binding domains"/>
    <property type="match status" value="1"/>
</dbReference>
<evidence type="ECO:0000259" key="2">
    <source>
        <dbReference type="PROSITE" id="PS50943"/>
    </source>
</evidence>
<dbReference type="Pfam" id="PF13560">
    <property type="entry name" value="HTH_31"/>
    <property type="match status" value="1"/>
</dbReference>
<dbReference type="SMART" id="SM00530">
    <property type="entry name" value="HTH_XRE"/>
    <property type="match status" value="1"/>
</dbReference>
<feature type="domain" description="HTH cro/C1-type" evidence="2">
    <location>
        <begin position="44"/>
        <end position="92"/>
    </location>
</feature>
<feature type="region of interest" description="Disordered" evidence="1">
    <location>
        <begin position="1"/>
        <end position="31"/>
    </location>
</feature>
<name>A0ABT2CIF4_9ACTN</name>
<dbReference type="EMBL" id="JANUGQ010000012">
    <property type="protein sequence ID" value="MCS0637196.1"/>
    <property type="molecule type" value="Genomic_DNA"/>
</dbReference>
<dbReference type="InterPro" id="IPR001387">
    <property type="entry name" value="Cro/C1-type_HTH"/>
</dbReference>
<reference evidence="3" key="1">
    <citation type="submission" date="2022-08" db="EMBL/GenBank/DDBJ databases">
        <authorList>
            <person name="Somphong A."/>
            <person name="Phongsopitanun W."/>
        </authorList>
    </citation>
    <scope>NUCLEOTIDE SEQUENCE</scope>
    <source>
        <strain evidence="3">LP05-1</strain>
    </source>
</reference>
<proteinExistence type="predicted"/>
<sequence length="296" mass="33195">MAANEEQDPSGWQPNEEAEDGSGWEVDPSDENGAAVVRAVGRQIRLHRKRAGMSGAELGRRTGYGEAMIYKMETGVRIPRPEFLDAVDTVLNAGGLIAATKEDVAEVGYPKEVRELAQMENRAVDILTYGIHNLHGLLQIEEYIRELLKTRRPAYVEEHLERRVAARLARQKVFERSPAPEMSFIQEEVTLTRPIGGRMVLRRQLEHLLHVGRLPHVEIQVMPTSCGDHPGTGGRIDILKFPDGTGVGRMDDEFGGRPASDPRHLRLLELRYGIIRGRALTPEKSMAFIERLLGER</sequence>
<comment type="caution">
    <text evidence="3">The sequence shown here is derived from an EMBL/GenBank/DDBJ whole genome shotgun (WGS) entry which is preliminary data.</text>
</comment>
<protein>
    <submittedName>
        <fullName evidence="3">Helix-turn-helix transcriptional regulator</fullName>
    </submittedName>
</protein>
<dbReference type="InterPro" id="IPR010982">
    <property type="entry name" value="Lambda_DNA-bd_dom_sf"/>
</dbReference>
<dbReference type="CDD" id="cd00093">
    <property type="entry name" value="HTH_XRE"/>
    <property type="match status" value="1"/>
</dbReference>
<gene>
    <name evidence="3" type="ORF">NX801_16305</name>
</gene>
<feature type="compositionally biased region" description="Acidic residues" evidence="1">
    <location>
        <begin position="16"/>
        <end position="30"/>
    </location>
</feature>
<evidence type="ECO:0000313" key="3">
    <source>
        <dbReference type="EMBL" id="MCS0637196.1"/>
    </source>
</evidence>
<accession>A0ABT2CIF4</accession>
<organism evidence="3 4">
    <name type="scientific">Streptomyces pyxinae</name>
    <dbReference type="NCBI Taxonomy" id="2970734"/>
    <lineage>
        <taxon>Bacteria</taxon>
        <taxon>Bacillati</taxon>
        <taxon>Actinomycetota</taxon>
        <taxon>Actinomycetes</taxon>
        <taxon>Kitasatosporales</taxon>
        <taxon>Streptomycetaceae</taxon>
        <taxon>Streptomyces</taxon>
    </lineage>
</organism>
<dbReference type="InterPro" id="IPR043917">
    <property type="entry name" value="DUF5753"/>
</dbReference>
<dbReference type="Gene3D" id="1.10.260.40">
    <property type="entry name" value="lambda repressor-like DNA-binding domains"/>
    <property type="match status" value="1"/>
</dbReference>
<keyword evidence="4" id="KW-1185">Reference proteome</keyword>
<evidence type="ECO:0000256" key="1">
    <source>
        <dbReference type="SAM" id="MobiDB-lite"/>
    </source>
</evidence>
<evidence type="ECO:0000313" key="4">
    <source>
        <dbReference type="Proteomes" id="UP001431313"/>
    </source>
</evidence>
<dbReference type="PROSITE" id="PS50943">
    <property type="entry name" value="HTH_CROC1"/>
    <property type="match status" value="1"/>
</dbReference>
<dbReference type="RefSeq" id="WP_258788435.1">
    <property type="nucleotide sequence ID" value="NZ_JANUGQ010000012.1"/>
</dbReference>
<dbReference type="Pfam" id="PF19054">
    <property type="entry name" value="DUF5753"/>
    <property type="match status" value="1"/>
</dbReference>